<dbReference type="EMBL" id="CP151919">
    <property type="protein sequence ID" value="XAD55827.1"/>
    <property type="molecule type" value="Genomic_DNA"/>
</dbReference>
<organism evidence="1 2">
    <name type="scientific">Salinicola lusitanus</name>
    <dbReference type="NCBI Taxonomy" id="1949085"/>
    <lineage>
        <taxon>Bacteria</taxon>
        <taxon>Pseudomonadati</taxon>
        <taxon>Pseudomonadota</taxon>
        <taxon>Gammaproteobacteria</taxon>
        <taxon>Oceanospirillales</taxon>
        <taxon>Halomonadaceae</taxon>
        <taxon>Salinicola</taxon>
    </lineage>
</organism>
<accession>A0ABZ3CXA1</accession>
<gene>
    <name evidence="1" type="ORF">AAGT95_07545</name>
</gene>
<evidence type="ECO:0000313" key="1">
    <source>
        <dbReference type="EMBL" id="XAD55827.1"/>
    </source>
</evidence>
<dbReference type="RefSeq" id="WP_342596079.1">
    <property type="nucleotide sequence ID" value="NZ_CP151919.1"/>
</dbReference>
<proteinExistence type="predicted"/>
<protein>
    <submittedName>
        <fullName evidence="1">Uncharacterized protein</fullName>
    </submittedName>
</protein>
<name>A0ABZ3CXA1_9GAMM</name>
<sequence>MAFLRQFPTRNPSDRAAAHRAMARAALFSDSSAAVRLKRYNHHIAKARRLTAVDNGQEVPA</sequence>
<keyword evidence="2" id="KW-1185">Reference proteome</keyword>
<evidence type="ECO:0000313" key="2">
    <source>
        <dbReference type="Proteomes" id="UP001453229"/>
    </source>
</evidence>
<reference evidence="1 2" key="1">
    <citation type="submission" date="2024-04" db="EMBL/GenBank/DDBJ databases">
        <title>Salinicola lusitanus LLJ914,a marine bacterium isolated from the Okinawa Trough.</title>
        <authorList>
            <person name="Li J."/>
        </authorList>
    </citation>
    <scope>NUCLEOTIDE SEQUENCE [LARGE SCALE GENOMIC DNA]</scope>
    <source>
        <strain evidence="1 2">LLJ914</strain>
    </source>
</reference>
<dbReference type="Proteomes" id="UP001453229">
    <property type="component" value="Chromosome"/>
</dbReference>